<dbReference type="EMBL" id="QGDT01000001">
    <property type="protein sequence ID" value="PWJ60320.1"/>
    <property type="molecule type" value="Genomic_DNA"/>
</dbReference>
<gene>
    <name evidence="4" type="ORF">CLV98_101501</name>
</gene>
<dbReference type="AlphaFoldDB" id="A0A316AUF2"/>
<organism evidence="4 5">
    <name type="scientific">Dyadobacter jejuensis</name>
    <dbReference type="NCBI Taxonomy" id="1082580"/>
    <lineage>
        <taxon>Bacteria</taxon>
        <taxon>Pseudomonadati</taxon>
        <taxon>Bacteroidota</taxon>
        <taxon>Cytophagia</taxon>
        <taxon>Cytophagales</taxon>
        <taxon>Spirosomataceae</taxon>
        <taxon>Dyadobacter</taxon>
    </lineage>
</organism>
<dbReference type="GO" id="GO:0006508">
    <property type="term" value="P:proteolysis"/>
    <property type="evidence" value="ECO:0007669"/>
    <property type="project" value="InterPro"/>
</dbReference>
<dbReference type="Gene3D" id="3.40.50.10390">
    <property type="entry name" value="Gingipain r, domain 1"/>
    <property type="match status" value="1"/>
</dbReference>
<dbReference type="Pfam" id="PF01364">
    <property type="entry name" value="Peptidase_C25"/>
    <property type="match status" value="1"/>
</dbReference>
<evidence type="ECO:0000256" key="1">
    <source>
        <dbReference type="ARBA" id="ARBA00022729"/>
    </source>
</evidence>
<dbReference type="InterPro" id="IPR029030">
    <property type="entry name" value="Caspase-like_dom_sf"/>
</dbReference>
<dbReference type="RefSeq" id="WP_109672487.1">
    <property type="nucleotide sequence ID" value="NZ_QGDT01000001.1"/>
</dbReference>
<dbReference type="InterPro" id="IPR029031">
    <property type="entry name" value="Gingipain_N_sf"/>
</dbReference>
<dbReference type="Proteomes" id="UP000245880">
    <property type="component" value="Unassembled WGS sequence"/>
</dbReference>
<accession>A0A316AUF2</accession>
<evidence type="ECO:0000313" key="5">
    <source>
        <dbReference type="Proteomes" id="UP000245880"/>
    </source>
</evidence>
<feature type="signal peptide" evidence="2">
    <location>
        <begin position="1"/>
        <end position="26"/>
    </location>
</feature>
<evidence type="ECO:0000256" key="2">
    <source>
        <dbReference type="SAM" id="SignalP"/>
    </source>
</evidence>
<dbReference type="InterPro" id="IPR001769">
    <property type="entry name" value="Gingipain"/>
</dbReference>
<comment type="caution">
    <text evidence="4">The sequence shown here is derived from an EMBL/GenBank/DDBJ whole genome shotgun (WGS) entry which is preliminary data.</text>
</comment>
<proteinExistence type="predicted"/>
<feature type="domain" description="Gingipain" evidence="3">
    <location>
        <begin position="421"/>
        <end position="791"/>
    </location>
</feature>
<keyword evidence="5" id="KW-1185">Reference proteome</keyword>
<keyword evidence="1 2" id="KW-0732">Signal</keyword>
<dbReference type="NCBIfam" id="TIGR04183">
    <property type="entry name" value="Por_Secre_tail"/>
    <property type="match status" value="1"/>
</dbReference>
<dbReference type="GO" id="GO:0008234">
    <property type="term" value="F:cysteine-type peptidase activity"/>
    <property type="evidence" value="ECO:0007669"/>
    <property type="project" value="InterPro"/>
</dbReference>
<evidence type="ECO:0000313" key="4">
    <source>
        <dbReference type="EMBL" id="PWJ60320.1"/>
    </source>
</evidence>
<dbReference type="Gene3D" id="3.40.50.1460">
    <property type="match status" value="1"/>
</dbReference>
<name>A0A316AUF2_9BACT</name>
<dbReference type="SUPFAM" id="SSF52129">
    <property type="entry name" value="Caspase-like"/>
    <property type="match status" value="1"/>
</dbReference>
<evidence type="ECO:0000259" key="3">
    <source>
        <dbReference type="Pfam" id="PF01364"/>
    </source>
</evidence>
<feature type="chain" id="PRO_5016356327" evidence="2">
    <location>
        <begin position="27"/>
        <end position="975"/>
    </location>
</feature>
<sequence>MKIRMFTRKLWLFAIILGSVAVNSQAQWSGAYGNEWLENKYSQEWVKIEVSEKGVQKVTLTGNFLNKANQLHLYHRGEEVALISASESEIEFYGVPNDGESDALLYRPYTGVRANPYYSWFSDKSAYFLTYSSTSPTKLAVNQAIIAPTGTPEPYHIAEELIVYSNSDNYDGTQNFVYHSLDQSYFVEGKGRSSKAYLKKDNGNGTFFGNPVFGYNFQLKNLVVTPTKQPEIEILLNGRTFSSNSIQASVGKSASSLTDYPGLIQFSDFIPYKANYTIPVSTDLASSSVDINGNGYFQVESKKVTTSDYSTGIYSVSYTLLTYPQAFDMNASEEKVFKLIPAAGTETTINISNVPTGVRVMNITDLNNVSLINGVQNGNDLQVVVKREVGQELILLVSKRTINGVGSNVVFNNHIPSDKDYLIITNENLYSEALNYASYRSTLGGGYRTLVVKIEDIYNQYNYGEPSPVAIRRFVDFMLKDGVRDKHNLLLIGPSTTAWNKMPRELAGDVPTIGFPGSDVLLIEGLAGKASEVGAIPMGRIPATEPTQVSNYLNKVKSYEGSQADLTWRKNVLHISGGLRYNENVKFGNYLANEVAKVTSFPFEGSVKAFIKADGDYGYPNTTLNIASDINNGTGFTAYFGHGSSHYTDNNLGYATDPARGYSNSGKYPVMYFNGCGVGNIFNGAFGAYPTSPVSNQIPLSSDWLLAENKGSIAFIGNSYYAFETSSYDFIEALYDQLFKADGSRATLGSLHRAAGLTIMTGSSTGRIAASSYDMANTHQTLLLGDPALQVLNVTDPLPVELMSFKGKMMEDNSIELNWRTAWEKGNSHFEVQRSGDSKSFKSIGVVDGKGDTSSESFYVFNDLNPIDGKNYYRLVQHDLGTDLSSGVMSRIIYVDGFTSKNIIVKPNPTYDKAQLVLPNDIQIESLELTNANGQLYPVLFSGLEIDLSQVPKGLYLLQIKTVNGEVLTRKILKN</sequence>
<dbReference type="CDD" id="cd02258">
    <property type="entry name" value="Peptidase_C25_N"/>
    <property type="match status" value="1"/>
</dbReference>
<protein>
    <submittedName>
        <fullName evidence="4">Putative secreted protein (Por secretion system target)</fullName>
    </submittedName>
</protein>
<dbReference type="InterPro" id="IPR026444">
    <property type="entry name" value="Secre_tail"/>
</dbReference>
<dbReference type="OrthoDB" id="9757650at2"/>
<reference evidence="4 5" key="1">
    <citation type="submission" date="2018-03" db="EMBL/GenBank/DDBJ databases">
        <title>Genomic Encyclopedia of Archaeal and Bacterial Type Strains, Phase II (KMG-II): from individual species to whole genera.</title>
        <authorList>
            <person name="Goeker M."/>
        </authorList>
    </citation>
    <scope>NUCLEOTIDE SEQUENCE [LARGE SCALE GENOMIC DNA]</scope>
    <source>
        <strain evidence="4 5">DSM 100346</strain>
    </source>
</reference>